<accession>A0A135L8F6</accession>
<dbReference type="EMBL" id="LHQR01000072">
    <property type="protein sequence ID" value="KXG45247.1"/>
    <property type="molecule type" value="Genomic_DNA"/>
</dbReference>
<dbReference type="OrthoDB" id="4340892at2759"/>
<keyword evidence="2" id="KW-1185">Reference proteome</keyword>
<protein>
    <submittedName>
        <fullName evidence="1">Uncharacterized protein</fullName>
    </submittedName>
</protein>
<dbReference type="OMA" id="DNEEADW"/>
<evidence type="ECO:0000313" key="1">
    <source>
        <dbReference type="EMBL" id="KXG45247.1"/>
    </source>
</evidence>
<dbReference type="AlphaFoldDB" id="A0A135L8F6"/>
<dbReference type="RefSeq" id="XP_040643783.1">
    <property type="nucleotide sequence ID" value="XM_040791873.1"/>
</dbReference>
<dbReference type="Proteomes" id="UP000070168">
    <property type="component" value="Unassembled WGS sequence"/>
</dbReference>
<proteinExistence type="predicted"/>
<name>A0A135L8F6_PENPA</name>
<organism evidence="1 2">
    <name type="scientific">Penicillium patulum</name>
    <name type="common">Penicillium griseofulvum</name>
    <dbReference type="NCBI Taxonomy" id="5078"/>
    <lineage>
        <taxon>Eukaryota</taxon>
        <taxon>Fungi</taxon>
        <taxon>Dikarya</taxon>
        <taxon>Ascomycota</taxon>
        <taxon>Pezizomycotina</taxon>
        <taxon>Eurotiomycetes</taxon>
        <taxon>Eurotiomycetidae</taxon>
        <taxon>Eurotiales</taxon>
        <taxon>Aspergillaceae</taxon>
        <taxon>Penicillium</taxon>
    </lineage>
</organism>
<dbReference type="GeneID" id="63707173"/>
<comment type="caution">
    <text evidence="1">The sequence shown here is derived from an EMBL/GenBank/DDBJ whole genome shotgun (WGS) entry which is preliminary data.</text>
</comment>
<gene>
    <name evidence="1" type="ORF">PGRI_041600</name>
</gene>
<sequence>MGQYSVFVVPSEYLEEVEGLEDETWLTTGRRILTDPDNDEAHWITVILPREMDNTHSDEDIMKHVLHNIRTRRAIVSEVAHHNLGMICISIPVPLSTVSTTTVLARAENDVNKWLELIRDGFVTLDRGVIFGRR</sequence>
<evidence type="ECO:0000313" key="2">
    <source>
        <dbReference type="Proteomes" id="UP000070168"/>
    </source>
</evidence>
<reference evidence="1 2" key="1">
    <citation type="journal article" date="2016" name="BMC Genomics">
        <title>Genome sequencing and secondary metabolism of the postharvest pathogen Penicillium griseofulvum.</title>
        <authorList>
            <person name="Banani H."/>
            <person name="Marcet-Houben M."/>
            <person name="Ballester A.R."/>
            <person name="Abbruscato P."/>
            <person name="Gonzalez-Candelas L."/>
            <person name="Gabaldon T."/>
            <person name="Spadaro D."/>
        </authorList>
    </citation>
    <scope>NUCLEOTIDE SEQUENCE [LARGE SCALE GENOMIC DNA]</scope>
    <source>
        <strain evidence="1 2">PG3</strain>
    </source>
</reference>